<keyword evidence="3" id="KW-1185">Reference proteome</keyword>
<name>A0A2V3WBG1_9BACI</name>
<feature type="transmembrane region" description="Helical" evidence="1">
    <location>
        <begin position="104"/>
        <end position="122"/>
    </location>
</feature>
<dbReference type="Proteomes" id="UP000247922">
    <property type="component" value="Unassembled WGS sequence"/>
</dbReference>
<dbReference type="InterPro" id="IPR011737">
    <property type="entry name" value="CHP02206_TP0381"/>
</dbReference>
<dbReference type="EMBL" id="QJJR01000004">
    <property type="protein sequence ID" value="PXW91793.1"/>
    <property type="molecule type" value="Genomic_DNA"/>
</dbReference>
<protein>
    <submittedName>
        <fullName evidence="2">Putative integral membrane protein (TIGR02206 family)</fullName>
    </submittedName>
</protein>
<feature type="transmembrane region" description="Helical" evidence="1">
    <location>
        <begin position="20"/>
        <end position="38"/>
    </location>
</feature>
<gene>
    <name evidence="2" type="ORF">DES38_104228</name>
</gene>
<evidence type="ECO:0000313" key="2">
    <source>
        <dbReference type="EMBL" id="PXW91793.1"/>
    </source>
</evidence>
<proteinExistence type="predicted"/>
<accession>A0A2V3WBG1</accession>
<comment type="caution">
    <text evidence="2">The sequence shown here is derived from an EMBL/GenBank/DDBJ whole genome shotgun (WGS) entry which is preliminary data.</text>
</comment>
<keyword evidence="1" id="KW-0472">Membrane</keyword>
<dbReference type="RefSeq" id="WP_110251087.1">
    <property type="nucleotide sequence ID" value="NZ_QJJR01000004.1"/>
</dbReference>
<dbReference type="Pfam" id="PF14808">
    <property type="entry name" value="TMEM164"/>
    <property type="match status" value="1"/>
</dbReference>
<feature type="transmembrane region" description="Helical" evidence="1">
    <location>
        <begin position="50"/>
        <end position="71"/>
    </location>
</feature>
<keyword evidence="1" id="KW-1133">Transmembrane helix</keyword>
<evidence type="ECO:0000256" key="1">
    <source>
        <dbReference type="SAM" id="Phobius"/>
    </source>
</evidence>
<dbReference type="OrthoDB" id="9813172at2"/>
<reference evidence="2 3" key="1">
    <citation type="submission" date="2018-05" db="EMBL/GenBank/DDBJ databases">
        <title>Genomic Encyclopedia of Type Strains, Phase IV (KMG-IV): sequencing the most valuable type-strain genomes for metagenomic binning, comparative biology and taxonomic classification.</title>
        <authorList>
            <person name="Goeker M."/>
        </authorList>
    </citation>
    <scope>NUCLEOTIDE SEQUENCE [LARGE SCALE GENOMIC DNA]</scope>
    <source>
        <strain evidence="2 3">DSM 22440</strain>
    </source>
</reference>
<keyword evidence="1" id="KW-0812">Transmembrane</keyword>
<organism evidence="2 3">
    <name type="scientific">Streptohalobacillus salinus</name>
    <dbReference type="NCBI Taxonomy" id="621096"/>
    <lineage>
        <taxon>Bacteria</taxon>
        <taxon>Bacillati</taxon>
        <taxon>Bacillota</taxon>
        <taxon>Bacilli</taxon>
        <taxon>Bacillales</taxon>
        <taxon>Bacillaceae</taxon>
        <taxon>Streptohalobacillus</taxon>
    </lineage>
</organism>
<feature type="transmembrane region" description="Helical" evidence="1">
    <location>
        <begin position="77"/>
        <end position="97"/>
    </location>
</feature>
<dbReference type="NCBIfam" id="TIGR02206">
    <property type="entry name" value="intg_mem_TP0381"/>
    <property type="match status" value="1"/>
</dbReference>
<feature type="transmembrane region" description="Helical" evidence="1">
    <location>
        <begin position="165"/>
        <end position="190"/>
    </location>
</feature>
<evidence type="ECO:0000313" key="3">
    <source>
        <dbReference type="Proteomes" id="UP000247922"/>
    </source>
</evidence>
<sequence>MESLYSFNQSAYPFELFSLSHMSMILVTIILLVLLYFLRDRATRKTKTYIKYTLIAALIGGEVFFHGWYLANNRWDIIYNLPLQLSSISIYLCTFMLVTKNYRVFEISFFISMTSALIAIITPELFFGAPHLRFFQFFIVHIAIVLACFYMVWFEGYKATATSVIRAFLVLNFIVGCVFIINHLTGANYMFLSRKPNNATVIDLLGPYPWYILALEAIALSSFILLYLALFKRKTKRGD</sequence>
<feature type="transmembrane region" description="Helical" evidence="1">
    <location>
        <begin position="134"/>
        <end position="153"/>
    </location>
</feature>
<feature type="transmembrane region" description="Helical" evidence="1">
    <location>
        <begin position="210"/>
        <end position="230"/>
    </location>
</feature>
<dbReference type="AlphaFoldDB" id="A0A2V3WBG1"/>